<proteinExistence type="predicted"/>
<sequence length="312" mass="36393">MASLQYVEKIREFNRYYANVLGKIDQEIYNQPFPLTEARVITEINFRNGCTATEVRETLGIDRGYMSRIVQRFEEEKIVIKKQSTDDKRQYLLYLTDYGKEVFNGLVENANREVGKMIQAISKRDLSKLITSMETVESIFSKEHSSQSELSIRSFRSGDVGYVAHLHGKLYEKTYKFGRMFEYYVMKGLTEFMINTDGGDLWVAEVNGKIVGSIAITKSNDTVAQLRWFVLDENYQGLGIGKKLMETAIHFCKKQSYQQVFLWTVSILDTARYLYQKYNFTLTEEKPNEEWTGTKLVEERWDLDLSDENQTL</sequence>
<keyword evidence="1 4" id="KW-0808">Transferase</keyword>
<dbReference type="SUPFAM" id="SSF46785">
    <property type="entry name" value="Winged helix' DNA-binding domain"/>
    <property type="match status" value="1"/>
</dbReference>
<gene>
    <name evidence="4" type="ORF">ELQ35_14765</name>
</gene>
<dbReference type="OrthoDB" id="5419426at2"/>
<keyword evidence="5" id="KW-1185">Reference proteome</keyword>
<evidence type="ECO:0000313" key="5">
    <source>
        <dbReference type="Proteomes" id="UP000267430"/>
    </source>
</evidence>
<evidence type="ECO:0000313" key="4">
    <source>
        <dbReference type="EMBL" id="RUQ27794.1"/>
    </source>
</evidence>
<organism evidence="4 5">
    <name type="scientific">Peribacillus cavernae</name>
    <dbReference type="NCBI Taxonomy" id="1674310"/>
    <lineage>
        <taxon>Bacteria</taxon>
        <taxon>Bacillati</taxon>
        <taxon>Bacillota</taxon>
        <taxon>Bacilli</taxon>
        <taxon>Bacillales</taxon>
        <taxon>Bacillaceae</taxon>
        <taxon>Peribacillus</taxon>
    </lineage>
</organism>
<comment type="caution">
    <text evidence="4">The sequence shown here is derived from an EMBL/GenBank/DDBJ whole genome shotgun (WGS) entry which is preliminary data.</text>
</comment>
<dbReference type="InterPro" id="IPR000835">
    <property type="entry name" value="HTH_MarR-typ"/>
</dbReference>
<dbReference type="GO" id="GO:0008080">
    <property type="term" value="F:N-acetyltransferase activity"/>
    <property type="evidence" value="ECO:0007669"/>
    <property type="project" value="InterPro"/>
</dbReference>
<dbReference type="InterPro" id="IPR036388">
    <property type="entry name" value="WH-like_DNA-bd_sf"/>
</dbReference>
<dbReference type="SMART" id="SM00347">
    <property type="entry name" value="HTH_MARR"/>
    <property type="match status" value="1"/>
</dbReference>
<dbReference type="Gene3D" id="1.10.10.10">
    <property type="entry name" value="Winged helix-like DNA-binding domain superfamily/Winged helix DNA-binding domain"/>
    <property type="match status" value="1"/>
</dbReference>
<feature type="domain" description="N-acetyltransferase" evidence="3">
    <location>
        <begin position="150"/>
        <end position="304"/>
    </location>
</feature>
<protein>
    <submittedName>
        <fullName evidence="4">GNAT family N-acetyltransferase</fullName>
    </submittedName>
</protein>
<dbReference type="AlphaFoldDB" id="A0A3S0W4Y2"/>
<evidence type="ECO:0000259" key="2">
    <source>
        <dbReference type="PROSITE" id="PS50995"/>
    </source>
</evidence>
<evidence type="ECO:0000256" key="1">
    <source>
        <dbReference type="ARBA" id="ARBA00022679"/>
    </source>
</evidence>
<dbReference type="Gene3D" id="3.40.630.30">
    <property type="match status" value="1"/>
</dbReference>
<dbReference type="Proteomes" id="UP000267430">
    <property type="component" value="Unassembled WGS sequence"/>
</dbReference>
<feature type="domain" description="HTH marR-type" evidence="2">
    <location>
        <begin position="1"/>
        <end position="138"/>
    </location>
</feature>
<dbReference type="InterPro" id="IPR016181">
    <property type="entry name" value="Acyl_CoA_acyltransferase"/>
</dbReference>
<dbReference type="InterPro" id="IPR050769">
    <property type="entry name" value="NAT_camello-type"/>
</dbReference>
<dbReference type="InterPro" id="IPR036390">
    <property type="entry name" value="WH_DNA-bd_sf"/>
</dbReference>
<dbReference type="CDD" id="cd04301">
    <property type="entry name" value="NAT_SF"/>
    <property type="match status" value="1"/>
</dbReference>
<dbReference type="GO" id="GO:0003700">
    <property type="term" value="F:DNA-binding transcription factor activity"/>
    <property type="evidence" value="ECO:0007669"/>
    <property type="project" value="InterPro"/>
</dbReference>
<dbReference type="PROSITE" id="PS50995">
    <property type="entry name" value="HTH_MARR_2"/>
    <property type="match status" value="1"/>
</dbReference>
<accession>A0A3S0W4Y2</accession>
<dbReference type="Pfam" id="PF12802">
    <property type="entry name" value="MarR_2"/>
    <property type="match status" value="1"/>
</dbReference>
<reference evidence="4 5" key="1">
    <citation type="submission" date="2018-12" db="EMBL/GenBank/DDBJ databases">
        <title>Bacillus chawlae sp. nov., Bacillus glennii sp. nov., and Bacillus saganii sp. nov. Isolated from the Vehicle Assembly Building at Kennedy Space Center where the Viking Spacecraft were Assembled.</title>
        <authorList>
            <person name="Seuylemezian A."/>
            <person name="Vaishampayan P."/>
        </authorList>
    </citation>
    <scope>NUCLEOTIDE SEQUENCE [LARGE SCALE GENOMIC DNA]</scope>
    <source>
        <strain evidence="4 5">L5</strain>
    </source>
</reference>
<dbReference type="PANTHER" id="PTHR13947:SF37">
    <property type="entry name" value="LD18367P"/>
    <property type="match status" value="1"/>
</dbReference>
<dbReference type="InterPro" id="IPR000182">
    <property type="entry name" value="GNAT_dom"/>
</dbReference>
<dbReference type="SUPFAM" id="SSF55729">
    <property type="entry name" value="Acyl-CoA N-acyltransferases (Nat)"/>
    <property type="match status" value="1"/>
</dbReference>
<dbReference type="PROSITE" id="PS51186">
    <property type="entry name" value="GNAT"/>
    <property type="match status" value="1"/>
</dbReference>
<dbReference type="RefSeq" id="WP_126865588.1">
    <property type="nucleotide sequence ID" value="NZ_JAUSTX010000008.1"/>
</dbReference>
<name>A0A3S0W4Y2_9BACI</name>
<dbReference type="EMBL" id="RYZZ01000020">
    <property type="protein sequence ID" value="RUQ27794.1"/>
    <property type="molecule type" value="Genomic_DNA"/>
</dbReference>
<dbReference type="PANTHER" id="PTHR13947">
    <property type="entry name" value="GNAT FAMILY N-ACETYLTRANSFERASE"/>
    <property type="match status" value="1"/>
</dbReference>
<dbReference type="Pfam" id="PF00583">
    <property type="entry name" value="Acetyltransf_1"/>
    <property type="match status" value="1"/>
</dbReference>
<evidence type="ECO:0000259" key="3">
    <source>
        <dbReference type="PROSITE" id="PS51186"/>
    </source>
</evidence>